<evidence type="ECO:0000313" key="2">
    <source>
        <dbReference type="EMBL" id="OFI49510.1"/>
    </source>
</evidence>
<evidence type="ECO:0000256" key="1">
    <source>
        <dbReference type="SAM" id="Phobius"/>
    </source>
</evidence>
<reference evidence="3" key="1">
    <citation type="submission" date="2016-09" db="EMBL/GenBank/DDBJ databases">
        <title>Draft genome sequence of a novel species of the family Streptococcaceae isolated from flowers.</title>
        <authorList>
            <person name="Chuah L.-O."/>
            <person name="Yap K.-P."/>
            <person name="Thong K.L."/>
            <person name="Liong M.T."/>
            <person name="Ahmad R."/>
            <person name="Rusul G."/>
        </authorList>
    </citation>
    <scope>NUCLEOTIDE SEQUENCE [LARGE SCALE GENOMIC DNA]</scope>
    <source>
        <strain evidence="3">DF1</strain>
    </source>
</reference>
<name>A0A1E8GMP8_9LACT</name>
<evidence type="ECO:0008006" key="4">
    <source>
        <dbReference type="Google" id="ProtNLM"/>
    </source>
</evidence>
<sequence>MNNHEKAALEARKKQTSLQSMYYNRYLIVRYITATLFFANLYWVILLVFSKSLFAIIPAILIIVMIPAMFEQIKLYSTPTNKVPYTKIFYFLQFFVNALIVISTSNNTFNYIYPFMNSTLLARLVIASFALLGIILCIFVEQRLKKISHDEDKHYQRIKQYEKSLQIHS</sequence>
<feature type="transmembrane region" description="Helical" evidence="1">
    <location>
        <begin position="28"/>
        <end position="49"/>
    </location>
</feature>
<dbReference type="RefSeq" id="WP_070792027.1">
    <property type="nucleotide sequence ID" value="NZ_MKIR01000012.1"/>
</dbReference>
<gene>
    <name evidence="2" type="ORF">BG261_02715</name>
</gene>
<dbReference type="AlphaFoldDB" id="A0A1E8GMP8"/>
<comment type="caution">
    <text evidence="2">The sequence shown here is derived from an EMBL/GenBank/DDBJ whole genome shotgun (WGS) entry which is preliminary data.</text>
</comment>
<feature type="transmembrane region" description="Helical" evidence="1">
    <location>
        <begin position="55"/>
        <end position="76"/>
    </location>
</feature>
<organism evidence="2 3">
    <name type="scientific">Floricoccus tropicus</name>
    <dbReference type="NCBI Taxonomy" id="1859473"/>
    <lineage>
        <taxon>Bacteria</taxon>
        <taxon>Bacillati</taxon>
        <taxon>Bacillota</taxon>
        <taxon>Bacilli</taxon>
        <taxon>Lactobacillales</taxon>
        <taxon>Streptococcaceae</taxon>
        <taxon>Floricoccus</taxon>
    </lineage>
</organism>
<dbReference type="EMBL" id="MKIR01000012">
    <property type="protein sequence ID" value="OFI49510.1"/>
    <property type="molecule type" value="Genomic_DNA"/>
</dbReference>
<dbReference type="OrthoDB" id="3183957at2"/>
<accession>A0A1E8GMP8</accession>
<keyword evidence="1" id="KW-1133">Transmembrane helix</keyword>
<keyword evidence="1" id="KW-0812">Transmembrane</keyword>
<keyword evidence="1" id="KW-0472">Membrane</keyword>
<evidence type="ECO:0000313" key="3">
    <source>
        <dbReference type="Proteomes" id="UP000178622"/>
    </source>
</evidence>
<dbReference type="STRING" id="1859473.BG261_02715"/>
<protein>
    <recommendedName>
        <fullName evidence="4">PTS cellobiose transporter subunit IIA</fullName>
    </recommendedName>
</protein>
<proteinExistence type="predicted"/>
<dbReference type="Proteomes" id="UP000178622">
    <property type="component" value="Unassembled WGS sequence"/>
</dbReference>
<feature type="transmembrane region" description="Helical" evidence="1">
    <location>
        <begin position="88"/>
        <end position="108"/>
    </location>
</feature>
<feature type="transmembrane region" description="Helical" evidence="1">
    <location>
        <begin position="120"/>
        <end position="140"/>
    </location>
</feature>
<keyword evidence="3" id="KW-1185">Reference proteome</keyword>